<organism evidence="7">
    <name type="scientific">Eutreptiella gymnastica</name>
    <dbReference type="NCBI Taxonomy" id="73025"/>
    <lineage>
        <taxon>Eukaryota</taxon>
        <taxon>Discoba</taxon>
        <taxon>Euglenozoa</taxon>
        <taxon>Euglenida</taxon>
        <taxon>Spirocuta</taxon>
        <taxon>Euglenophyceae</taxon>
        <taxon>Eutreptiales</taxon>
        <taxon>Eutreptiaceae</taxon>
        <taxon>Eutreptiella</taxon>
    </lineage>
</organism>
<evidence type="ECO:0000256" key="5">
    <source>
        <dbReference type="ARBA" id="ARBA00023002"/>
    </source>
</evidence>
<evidence type="ECO:0000256" key="3">
    <source>
        <dbReference type="ARBA" id="ARBA00022630"/>
    </source>
</evidence>
<comment type="similarity">
    <text evidence="2">Belongs to the DAMOX/DASOX family.</text>
</comment>
<dbReference type="PANTHER" id="PTHR11530">
    <property type="entry name" value="D-AMINO ACID OXIDASE"/>
    <property type="match status" value="1"/>
</dbReference>
<evidence type="ECO:0000313" key="7">
    <source>
        <dbReference type="EMBL" id="CAD9016332.1"/>
    </source>
</evidence>
<dbReference type="GO" id="GO:0071949">
    <property type="term" value="F:FAD binding"/>
    <property type="evidence" value="ECO:0007669"/>
    <property type="project" value="InterPro"/>
</dbReference>
<keyword evidence="4" id="KW-0274">FAD</keyword>
<dbReference type="GO" id="GO:0019478">
    <property type="term" value="P:D-amino acid catabolic process"/>
    <property type="evidence" value="ECO:0007669"/>
    <property type="project" value="TreeGrafter"/>
</dbReference>
<dbReference type="InterPro" id="IPR006076">
    <property type="entry name" value="FAD-dep_OxRdtase"/>
</dbReference>
<evidence type="ECO:0000256" key="4">
    <source>
        <dbReference type="ARBA" id="ARBA00022827"/>
    </source>
</evidence>
<gene>
    <name evidence="7" type="ORF">EGYM00392_LOCUS27441</name>
</gene>
<protein>
    <recommendedName>
        <fullName evidence="6">FAD dependent oxidoreductase domain-containing protein</fullName>
    </recommendedName>
</protein>
<dbReference type="GO" id="GO:0003884">
    <property type="term" value="F:D-amino-acid oxidase activity"/>
    <property type="evidence" value="ECO:0007669"/>
    <property type="project" value="InterPro"/>
</dbReference>
<dbReference type="Gene3D" id="3.40.50.720">
    <property type="entry name" value="NAD(P)-binding Rossmann-like Domain"/>
    <property type="match status" value="1"/>
</dbReference>
<proteinExistence type="inferred from homology"/>
<evidence type="ECO:0000256" key="2">
    <source>
        <dbReference type="ARBA" id="ARBA00006730"/>
    </source>
</evidence>
<dbReference type="EMBL" id="HBGA01073399">
    <property type="protein sequence ID" value="CAD9016332.1"/>
    <property type="molecule type" value="Transcribed_RNA"/>
</dbReference>
<dbReference type="SUPFAM" id="SSF51971">
    <property type="entry name" value="Nucleotide-binding domain"/>
    <property type="match status" value="1"/>
</dbReference>
<dbReference type="AlphaFoldDB" id="A0A7S1NFI1"/>
<feature type="domain" description="FAD dependent oxidoreductase" evidence="6">
    <location>
        <begin position="3"/>
        <end position="82"/>
    </location>
</feature>
<keyword evidence="3" id="KW-0285">Flavoprotein</keyword>
<dbReference type="GO" id="GO:0005737">
    <property type="term" value="C:cytoplasm"/>
    <property type="evidence" value="ECO:0007669"/>
    <property type="project" value="TreeGrafter"/>
</dbReference>
<comment type="cofactor">
    <cofactor evidence="1">
        <name>FAD</name>
        <dbReference type="ChEBI" id="CHEBI:57692"/>
    </cofactor>
</comment>
<reference evidence="7" key="1">
    <citation type="submission" date="2021-01" db="EMBL/GenBank/DDBJ databases">
        <authorList>
            <person name="Corre E."/>
            <person name="Pelletier E."/>
            <person name="Niang G."/>
            <person name="Scheremetjew M."/>
            <person name="Finn R."/>
            <person name="Kale V."/>
            <person name="Holt S."/>
            <person name="Cochrane G."/>
            <person name="Meng A."/>
            <person name="Brown T."/>
            <person name="Cohen L."/>
        </authorList>
    </citation>
    <scope>NUCLEOTIDE SEQUENCE</scope>
    <source>
        <strain evidence="7">NIES-381</strain>
    </source>
</reference>
<dbReference type="InterPro" id="IPR023209">
    <property type="entry name" value="DAO"/>
</dbReference>
<dbReference type="PANTHER" id="PTHR11530:SF11">
    <property type="entry name" value="D-ASPARTATE OXIDASE"/>
    <property type="match status" value="1"/>
</dbReference>
<evidence type="ECO:0000259" key="6">
    <source>
        <dbReference type="Pfam" id="PF01266"/>
    </source>
</evidence>
<accession>A0A7S1NFI1</accession>
<evidence type="ECO:0000256" key="1">
    <source>
        <dbReference type="ARBA" id="ARBA00001974"/>
    </source>
</evidence>
<sequence>MEVVVVGAGVQGLSVALALKACVPEVRVTVVAEHFLQSTTSAGAAGLWEPYQIAGTPDALVNAWGKVSFDHFLELCHGPEAGEAGVQLMTAYQLYGPGEPTEPPSWRSIVLGFR</sequence>
<name>A0A7S1NFI1_9EUGL</name>
<keyword evidence="5" id="KW-0560">Oxidoreductase</keyword>
<dbReference type="Pfam" id="PF01266">
    <property type="entry name" value="DAO"/>
    <property type="match status" value="1"/>
</dbReference>